<dbReference type="AlphaFoldDB" id="A0ABD1ZLU4"/>
<name>A0ABD1ZLU4_9MARC</name>
<sequence length="452" mass="52467">MLWWDHAIWYMFNHLSDFFPQSTVHGRYMAFLIFLGGEARPAVLAHLSFLHARKLMLDTAMEVFANPKARTLPEHGDSYGIRLIERMMKPASFSDELISREIQNGNKKRSRPAGLPNLNGAPTPMVPIGRGQRFREIGSDTEDEPDRQLHLLPTGRTMLCRNKKRKGISFIHLLYWNRAFEWISTLRLLADGLSCIDFPDIQEALDEITIGWRYLPVMSNTCYNPFETFINFSFDDHSALNDKCACLLPSYKSFLDPLTLHESHDDCPVFSHVRTMSIDLVKNLGLRKTLNHGLNHIPTQPTRLAPIVEQVLIAWDQFCFMLYIDPERSLKGRRFVREKTWDLLKSAASENRSGLKQSKPCILRDDRVWNEINWLKQNFFIADLDKASNNICFICQKHLRRQTLKQLQGGEFFPGMHNGRWTPPEALRSWLPSYAMPQLKAFAEKLRYDRKA</sequence>
<accession>A0ABD1ZLU4</accession>
<dbReference type="EMBL" id="JBHFFA010000001">
    <property type="protein sequence ID" value="KAL2652425.1"/>
    <property type="molecule type" value="Genomic_DNA"/>
</dbReference>
<protein>
    <submittedName>
        <fullName evidence="1">Uncharacterized protein</fullName>
    </submittedName>
</protein>
<comment type="caution">
    <text evidence="1">The sequence shown here is derived from an EMBL/GenBank/DDBJ whole genome shotgun (WGS) entry which is preliminary data.</text>
</comment>
<evidence type="ECO:0000313" key="1">
    <source>
        <dbReference type="EMBL" id="KAL2652425.1"/>
    </source>
</evidence>
<gene>
    <name evidence="1" type="ORF">R1flu_020553</name>
</gene>
<proteinExistence type="predicted"/>
<evidence type="ECO:0000313" key="2">
    <source>
        <dbReference type="Proteomes" id="UP001605036"/>
    </source>
</evidence>
<organism evidence="1 2">
    <name type="scientific">Riccia fluitans</name>
    <dbReference type="NCBI Taxonomy" id="41844"/>
    <lineage>
        <taxon>Eukaryota</taxon>
        <taxon>Viridiplantae</taxon>
        <taxon>Streptophyta</taxon>
        <taxon>Embryophyta</taxon>
        <taxon>Marchantiophyta</taxon>
        <taxon>Marchantiopsida</taxon>
        <taxon>Marchantiidae</taxon>
        <taxon>Marchantiales</taxon>
        <taxon>Ricciaceae</taxon>
        <taxon>Riccia</taxon>
    </lineage>
</organism>
<dbReference type="Proteomes" id="UP001605036">
    <property type="component" value="Unassembled WGS sequence"/>
</dbReference>
<reference evidence="1 2" key="1">
    <citation type="submission" date="2024-09" db="EMBL/GenBank/DDBJ databases">
        <title>Chromosome-scale assembly of Riccia fluitans.</title>
        <authorList>
            <person name="Paukszto L."/>
            <person name="Sawicki J."/>
            <person name="Karawczyk K."/>
            <person name="Piernik-Szablinska J."/>
            <person name="Szczecinska M."/>
            <person name="Mazdziarz M."/>
        </authorList>
    </citation>
    <scope>NUCLEOTIDE SEQUENCE [LARGE SCALE GENOMIC DNA]</scope>
    <source>
        <strain evidence="1">Rf_01</strain>
        <tissue evidence="1">Aerial parts of the thallus</tissue>
    </source>
</reference>
<keyword evidence="2" id="KW-1185">Reference proteome</keyword>